<keyword evidence="6 10" id="KW-0812">Transmembrane</keyword>
<dbReference type="PIRSF" id="PIRSF006603">
    <property type="entry name" value="DinF"/>
    <property type="match status" value="1"/>
</dbReference>
<evidence type="ECO:0000256" key="4">
    <source>
        <dbReference type="ARBA" id="ARBA00022448"/>
    </source>
</evidence>
<evidence type="ECO:0000256" key="6">
    <source>
        <dbReference type="ARBA" id="ARBA00022692"/>
    </source>
</evidence>
<dbReference type="GO" id="GO:0042910">
    <property type="term" value="F:xenobiotic transmembrane transporter activity"/>
    <property type="evidence" value="ECO:0007669"/>
    <property type="project" value="InterPro"/>
</dbReference>
<comment type="subcellular location">
    <subcellularLocation>
        <location evidence="1">Cell membrane</location>
        <topology evidence="1">Multi-pass membrane protein</topology>
    </subcellularLocation>
</comment>
<evidence type="ECO:0000256" key="2">
    <source>
        <dbReference type="ARBA" id="ARBA00008417"/>
    </source>
</evidence>
<dbReference type="Pfam" id="PF01554">
    <property type="entry name" value="MatE"/>
    <property type="match status" value="2"/>
</dbReference>
<feature type="transmembrane region" description="Helical" evidence="10">
    <location>
        <begin position="165"/>
        <end position="186"/>
    </location>
</feature>
<dbReference type="GO" id="GO:0005886">
    <property type="term" value="C:plasma membrane"/>
    <property type="evidence" value="ECO:0007669"/>
    <property type="project" value="UniProtKB-SubCell"/>
</dbReference>
<evidence type="ECO:0000256" key="8">
    <source>
        <dbReference type="ARBA" id="ARBA00023136"/>
    </source>
</evidence>
<dbReference type="EMBL" id="QRMN01000079">
    <property type="protein sequence ID" value="RHJ69758.1"/>
    <property type="molecule type" value="Genomic_DNA"/>
</dbReference>
<evidence type="ECO:0000313" key="12">
    <source>
        <dbReference type="Proteomes" id="UP000283958"/>
    </source>
</evidence>
<feature type="transmembrane region" description="Helical" evidence="10">
    <location>
        <begin position="247"/>
        <end position="272"/>
    </location>
</feature>
<keyword evidence="9" id="KW-0046">Antibiotic resistance</keyword>
<dbReference type="GO" id="GO:0046677">
    <property type="term" value="P:response to antibiotic"/>
    <property type="evidence" value="ECO:0007669"/>
    <property type="project" value="UniProtKB-KW"/>
</dbReference>
<evidence type="ECO:0000256" key="3">
    <source>
        <dbReference type="ARBA" id="ARBA00022106"/>
    </source>
</evidence>
<dbReference type="AlphaFoldDB" id="A0A415DBN8"/>
<feature type="transmembrane region" description="Helical" evidence="10">
    <location>
        <begin position="278"/>
        <end position="299"/>
    </location>
</feature>
<dbReference type="InterPro" id="IPR045070">
    <property type="entry name" value="MATE_MepA-like"/>
</dbReference>
<evidence type="ECO:0000256" key="1">
    <source>
        <dbReference type="ARBA" id="ARBA00004651"/>
    </source>
</evidence>
<evidence type="ECO:0000256" key="9">
    <source>
        <dbReference type="ARBA" id="ARBA00023251"/>
    </source>
</evidence>
<feature type="transmembrane region" description="Helical" evidence="10">
    <location>
        <begin position="137"/>
        <end position="158"/>
    </location>
</feature>
<feature type="transmembrane region" description="Helical" evidence="10">
    <location>
        <begin position="198"/>
        <end position="216"/>
    </location>
</feature>
<protein>
    <recommendedName>
        <fullName evidence="3">Multidrug export protein MepA</fullName>
    </recommendedName>
</protein>
<dbReference type="PANTHER" id="PTHR43823">
    <property type="entry name" value="SPORULATION PROTEIN YKVU"/>
    <property type="match status" value="1"/>
</dbReference>
<comment type="similarity">
    <text evidence="2">Belongs to the multi antimicrobial extrusion (MATE) (TC 2.A.66.1) family. MepA subfamily.</text>
</comment>
<name>A0A415DBN8_PHOVU</name>
<evidence type="ECO:0000256" key="7">
    <source>
        <dbReference type="ARBA" id="ARBA00022989"/>
    </source>
</evidence>
<dbReference type="InterPro" id="IPR002528">
    <property type="entry name" value="MATE_fam"/>
</dbReference>
<dbReference type="RefSeq" id="WP_118327991.1">
    <property type="nucleotide sequence ID" value="NZ_QRMN01000079.1"/>
</dbReference>
<reference evidence="11 12" key="1">
    <citation type="submission" date="2018-08" db="EMBL/GenBank/DDBJ databases">
        <title>A genome reference for cultivated species of the human gut microbiota.</title>
        <authorList>
            <person name="Zou Y."/>
            <person name="Xue W."/>
            <person name="Luo G."/>
        </authorList>
    </citation>
    <scope>NUCLEOTIDE SEQUENCE [LARGE SCALE GENOMIC DNA]</scope>
    <source>
        <strain evidence="11 12">AM09-18</strain>
    </source>
</reference>
<dbReference type="GO" id="GO:0015297">
    <property type="term" value="F:antiporter activity"/>
    <property type="evidence" value="ECO:0007669"/>
    <property type="project" value="InterPro"/>
</dbReference>
<dbReference type="Proteomes" id="UP000283958">
    <property type="component" value="Unassembled WGS sequence"/>
</dbReference>
<keyword evidence="8 10" id="KW-0472">Membrane</keyword>
<keyword evidence="7 10" id="KW-1133">Transmembrane helix</keyword>
<evidence type="ECO:0000256" key="10">
    <source>
        <dbReference type="SAM" id="Phobius"/>
    </source>
</evidence>
<organism evidence="11 12">
    <name type="scientific">Phocaeicola vulgatus</name>
    <name type="common">Bacteroides vulgatus</name>
    <dbReference type="NCBI Taxonomy" id="821"/>
    <lineage>
        <taxon>Bacteria</taxon>
        <taxon>Pseudomonadati</taxon>
        <taxon>Bacteroidota</taxon>
        <taxon>Bacteroidia</taxon>
        <taxon>Bacteroidales</taxon>
        <taxon>Bacteroidaceae</taxon>
        <taxon>Phocaeicola</taxon>
    </lineage>
</organism>
<accession>A0A415DBN8</accession>
<feature type="transmembrane region" description="Helical" evidence="10">
    <location>
        <begin position="320"/>
        <end position="341"/>
    </location>
</feature>
<feature type="transmembrane region" description="Helical" evidence="10">
    <location>
        <begin position="98"/>
        <end position="117"/>
    </location>
</feature>
<feature type="transmembrane region" description="Helical" evidence="10">
    <location>
        <begin position="398"/>
        <end position="418"/>
    </location>
</feature>
<comment type="caution">
    <text evidence="11">The sequence shown here is derived from an EMBL/GenBank/DDBJ whole genome shotgun (WGS) entry which is preliminary data.</text>
</comment>
<feature type="transmembrane region" description="Helical" evidence="10">
    <location>
        <begin position="56"/>
        <end position="78"/>
    </location>
</feature>
<keyword evidence="4" id="KW-0813">Transport</keyword>
<feature type="transmembrane region" description="Helical" evidence="10">
    <location>
        <begin position="366"/>
        <end position="386"/>
    </location>
</feature>
<evidence type="ECO:0000256" key="5">
    <source>
        <dbReference type="ARBA" id="ARBA00022475"/>
    </source>
</evidence>
<sequence length="454" mass="49446">MKRDSINWKETNVPLLFCRIFIPTLLGMLLASTINIADGVFVGRGAGSHALAAVNIVAPFFMVTTGVGLMFGTGASIVSSVHLSQGRRKAASINVTQAFTVSVFIMVILAALIMLFPETAARMMGCSDPLMPYVKDYMRWVIPSLPFGMLMSIGLFVLRLDGSPVYAMVCNSVPAILNVVLDYLFVFPMQMGIEGASLATGIAQVFGSLMIGVYLWRYARTIHFYKPKFTVKSIRLTMRNIGYQVKLGIPSMIGELAIACMMLTGNFVFIRYLGEDGVAAFSVACYCFPLVFMIGNAIAQSAQPIVSYNYGAGLQARVTQAFRFSISLAFACGLLMTLGGMTESPRIVSLFLSGATTAANIAQEGLPYFSVAFLFFALNLVCVGYYQSLGCFKTAILLMLLRGLVFVVPAFLVLPRVIGVPGLWLSVPLSEIMTQILILVYYLLNRNNKNISNL</sequence>
<keyword evidence="5" id="KW-1003">Cell membrane</keyword>
<proteinExistence type="inferred from homology"/>
<dbReference type="InterPro" id="IPR051327">
    <property type="entry name" value="MATE_MepA_subfamily"/>
</dbReference>
<evidence type="ECO:0000313" key="11">
    <source>
        <dbReference type="EMBL" id="RHJ69758.1"/>
    </source>
</evidence>
<gene>
    <name evidence="11" type="ORF">DW105_20470</name>
</gene>
<dbReference type="PANTHER" id="PTHR43823:SF3">
    <property type="entry name" value="MULTIDRUG EXPORT PROTEIN MEPA"/>
    <property type="match status" value="1"/>
</dbReference>
<dbReference type="InterPro" id="IPR048279">
    <property type="entry name" value="MdtK-like"/>
</dbReference>
<feature type="transmembrane region" description="Helical" evidence="10">
    <location>
        <begin position="12"/>
        <end position="36"/>
    </location>
</feature>
<feature type="transmembrane region" description="Helical" evidence="10">
    <location>
        <begin position="424"/>
        <end position="444"/>
    </location>
</feature>
<dbReference type="CDD" id="cd13143">
    <property type="entry name" value="MATE_MepA_like"/>
    <property type="match status" value="1"/>
</dbReference>